<dbReference type="PRINTS" id="PR00776">
    <property type="entry name" value="HEMOGLOBNASE"/>
</dbReference>
<evidence type="ECO:0000256" key="6">
    <source>
        <dbReference type="ARBA" id="ARBA00022801"/>
    </source>
</evidence>
<evidence type="ECO:0000313" key="13">
    <source>
        <dbReference type="Proteomes" id="UP000762676"/>
    </source>
</evidence>
<dbReference type="EC" id="3.4.22.34" evidence="3"/>
<evidence type="ECO:0000256" key="9">
    <source>
        <dbReference type="ARBA" id="ARBA00069042"/>
    </source>
</evidence>
<reference evidence="12 13" key="1">
    <citation type="journal article" date="2021" name="Elife">
        <title>Chloroplast acquisition without the gene transfer in kleptoplastic sea slugs, Plakobranchus ocellatus.</title>
        <authorList>
            <person name="Maeda T."/>
            <person name="Takahashi S."/>
            <person name="Yoshida T."/>
            <person name="Shimamura S."/>
            <person name="Takaki Y."/>
            <person name="Nagai Y."/>
            <person name="Toyoda A."/>
            <person name="Suzuki Y."/>
            <person name="Arimoto A."/>
            <person name="Ishii H."/>
            <person name="Satoh N."/>
            <person name="Nishiyama T."/>
            <person name="Hasebe M."/>
            <person name="Maruyama T."/>
            <person name="Minagawa J."/>
            <person name="Obokata J."/>
            <person name="Shigenobu S."/>
        </authorList>
    </citation>
    <scope>NUCLEOTIDE SEQUENCE [LARGE SCALE GENOMIC DNA]</scope>
</reference>
<dbReference type="PANTHER" id="PTHR12000">
    <property type="entry name" value="HEMOGLOBINASE FAMILY MEMBER"/>
    <property type="match status" value="1"/>
</dbReference>
<dbReference type="GO" id="GO:0006624">
    <property type="term" value="P:vacuolar protein processing"/>
    <property type="evidence" value="ECO:0007669"/>
    <property type="project" value="TreeGrafter"/>
</dbReference>
<dbReference type="PANTHER" id="PTHR12000:SF42">
    <property type="entry name" value="LEGUMAIN"/>
    <property type="match status" value="1"/>
</dbReference>
<evidence type="ECO:0000256" key="10">
    <source>
        <dbReference type="PIRSR" id="PIRSR019663-1"/>
    </source>
</evidence>
<name>A0AAV4JHS7_9GAST</name>
<keyword evidence="7" id="KW-0788">Thiol protease</keyword>
<evidence type="ECO:0000256" key="3">
    <source>
        <dbReference type="ARBA" id="ARBA00012628"/>
    </source>
</evidence>
<evidence type="ECO:0000256" key="4">
    <source>
        <dbReference type="ARBA" id="ARBA00022670"/>
    </source>
</evidence>
<keyword evidence="6" id="KW-0378">Hydrolase</keyword>
<proteinExistence type="inferred from homology"/>
<dbReference type="Gene3D" id="3.40.50.1460">
    <property type="match status" value="1"/>
</dbReference>
<evidence type="ECO:0000256" key="7">
    <source>
        <dbReference type="ARBA" id="ARBA00022807"/>
    </source>
</evidence>
<feature type="active site" evidence="10">
    <location>
        <position position="154"/>
    </location>
</feature>
<comment type="catalytic activity">
    <reaction evidence="1">
        <text>Hydrolysis of proteins and small molecule substrates at -Asn-|-Xaa- bonds.</text>
        <dbReference type="EC" id="3.4.22.34"/>
    </reaction>
</comment>
<gene>
    <name evidence="12" type="ORF">ElyMa_006936900</name>
</gene>
<dbReference type="GO" id="GO:0005773">
    <property type="term" value="C:vacuole"/>
    <property type="evidence" value="ECO:0007669"/>
    <property type="project" value="GOC"/>
</dbReference>
<dbReference type="GO" id="GO:0051603">
    <property type="term" value="P:proteolysis involved in protein catabolic process"/>
    <property type="evidence" value="ECO:0007669"/>
    <property type="project" value="TreeGrafter"/>
</dbReference>
<comment type="caution">
    <text evidence="12">The sequence shown here is derived from an EMBL/GenBank/DDBJ whole genome shotgun (WGS) entry which is preliminary data.</text>
</comment>
<evidence type="ECO:0000256" key="11">
    <source>
        <dbReference type="SAM" id="SignalP"/>
    </source>
</evidence>
<organism evidence="12 13">
    <name type="scientific">Elysia marginata</name>
    <dbReference type="NCBI Taxonomy" id="1093978"/>
    <lineage>
        <taxon>Eukaryota</taxon>
        <taxon>Metazoa</taxon>
        <taxon>Spiralia</taxon>
        <taxon>Lophotrochozoa</taxon>
        <taxon>Mollusca</taxon>
        <taxon>Gastropoda</taxon>
        <taxon>Heterobranchia</taxon>
        <taxon>Euthyneura</taxon>
        <taxon>Panpulmonata</taxon>
        <taxon>Sacoglossa</taxon>
        <taxon>Placobranchoidea</taxon>
        <taxon>Plakobranchidae</taxon>
        <taxon>Elysia</taxon>
    </lineage>
</organism>
<evidence type="ECO:0000313" key="12">
    <source>
        <dbReference type="EMBL" id="GFS21901.1"/>
    </source>
</evidence>
<sequence length="370" mass="41664">MDKPVYSVLIVSVLMALVVVVAAFTDEDDGGVHWAVLVAGSNTYSNYRHQADICHAYHIISKNGIPDERIIVMMYDDIAYNPLNPYPGNIINEPNGTNVYPGVPKDYTKHEVLPEVFLNLLTGNETEVERIIGRKGKVLKSGPKDRVFINFADHGGPGSLAFPTELLYMDDFHNAILEMFQKKMYKEMVFYVEACESGSMFFNFTQMRHINVFATTAANPDESSFGCYYDEKRQTLLGDVYSVNWMQDSDQENLGQETLAQQYKLVKSETTESHVMEYGDLRISKKPVGDFQGSMDSKPKSLYFTPSSSAPDPMLDAVRSEHAEQEILLRKISQTAGLEREQHIAELDKLWQVNKTKIAEGSVGNSRSLI</sequence>
<dbReference type="GO" id="GO:0004197">
    <property type="term" value="F:cysteine-type endopeptidase activity"/>
    <property type="evidence" value="ECO:0007669"/>
    <property type="project" value="UniProtKB-EC"/>
</dbReference>
<feature type="chain" id="PRO_5043427823" description="Hemoglobinase" evidence="11">
    <location>
        <begin position="24"/>
        <end position="370"/>
    </location>
</feature>
<accession>A0AAV4JHS7</accession>
<evidence type="ECO:0000256" key="1">
    <source>
        <dbReference type="ARBA" id="ARBA00000810"/>
    </source>
</evidence>
<feature type="active site" description="Nucleophile" evidence="10">
    <location>
        <position position="195"/>
    </location>
</feature>
<feature type="signal peptide" evidence="11">
    <location>
        <begin position="1"/>
        <end position="23"/>
    </location>
</feature>
<dbReference type="EMBL" id="BMAT01013872">
    <property type="protein sequence ID" value="GFS21901.1"/>
    <property type="molecule type" value="Genomic_DNA"/>
</dbReference>
<evidence type="ECO:0000256" key="5">
    <source>
        <dbReference type="ARBA" id="ARBA00022729"/>
    </source>
</evidence>
<keyword evidence="5 11" id="KW-0732">Signal</keyword>
<keyword evidence="4" id="KW-0645">Protease</keyword>
<protein>
    <recommendedName>
        <fullName evidence="9">Hemoglobinase</fullName>
        <ecNumber evidence="3">3.4.22.34</ecNumber>
    </recommendedName>
</protein>
<dbReference type="Proteomes" id="UP000762676">
    <property type="component" value="Unassembled WGS sequence"/>
</dbReference>
<keyword evidence="13" id="KW-1185">Reference proteome</keyword>
<dbReference type="InterPro" id="IPR001096">
    <property type="entry name" value="Peptidase_C13"/>
</dbReference>
<dbReference type="FunFam" id="3.40.50.1460:FF:000006">
    <property type="entry name" value="Legumain"/>
    <property type="match status" value="1"/>
</dbReference>
<dbReference type="Pfam" id="PF01650">
    <property type="entry name" value="Peptidase_C13"/>
    <property type="match status" value="1"/>
</dbReference>
<comment type="function">
    <text evidence="8">This protease is used by the parasite for degradation of the host globin.</text>
</comment>
<comment type="similarity">
    <text evidence="2">Belongs to the peptidase C13 family.</text>
</comment>
<dbReference type="PIRSF" id="PIRSF019663">
    <property type="entry name" value="Legumain"/>
    <property type="match status" value="1"/>
</dbReference>
<evidence type="ECO:0000256" key="8">
    <source>
        <dbReference type="ARBA" id="ARBA00055993"/>
    </source>
</evidence>
<dbReference type="AlphaFoldDB" id="A0AAV4JHS7"/>
<evidence type="ECO:0000256" key="2">
    <source>
        <dbReference type="ARBA" id="ARBA00009941"/>
    </source>
</evidence>